<dbReference type="PANTHER" id="PTHR15486:SF49">
    <property type="entry name" value="GLYCEROL-3-PHOSPHATE 2-O-ACYLTRANSFERASE 6"/>
    <property type="match status" value="1"/>
</dbReference>
<dbReference type="GO" id="GO:0016791">
    <property type="term" value="F:phosphatase activity"/>
    <property type="evidence" value="ECO:0007669"/>
    <property type="project" value="TreeGrafter"/>
</dbReference>
<dbReference type="AlphaFoldDB" id="A0A2I0ASC7"/>
<dbReference type="InterPro" id="IPR002123">
    <property type="entry name" value="Plipid/glycerol_acylTrfase"/>
</dbReference>
<dbReference type="GO" id="GO:0016020">
    <property type="term" value="C:membrane"/>
    <property type="evidence" value="ECO:0007669"/>
    <property type="project" value="UniProtKB-SubCell"/>
</dbReference>
<evidence type="ECO:0000256" key="8">
    <source>
        <dbReference type="SAM" id="Phobius"/>
    </source>
</evidence>
<feature type="transmembrane region" description="Helical" evidence="8">
    <location>
        <begin position="254"/>
        <end position="276"/>
    </location>
</feature>
<feature type="region of interest" description="Disordered" evidence="7">
    <location>
        <begin position="1"/>
        <end position="27"/>
    </location>
</feature>
<dbReference type="InterPro" id="IPR023214">
    <property type="entry name" value="HAD_sf"/>
</dbReference>
<evidence type="ECO:0000256" key="7">
    <source>
        <dbReference type="SAM" id="MobiDB-lite"/>
    </source>
</evidence>
<dbReference type="EMBL" id="KZ451953">
    <property type="protein sequence ID" value="PKA58455.1"/>
    <property type="molecule type" value="Genomic_DNA"/>
</dbReference>
<dbReference type="Pfam" id="PF01553">
    <property type="entry name" value="Acyltransferase"/>
    <property type="match status" value="1"/>
</dbReference>
<sequence length="515" mass="56987">MGGGGAKADSRAGGSRLDPIEKCSSEGRSTQTVAADLDGTLLISGNAFPYYMLVALEAGSLLRGILLLASVPLLYITYIFFSESLAIKTLIFISFAGLKVRDIEMVARSVLPRFYAEDVHPESWRVFSSFGRRLVVTASPRVMVEPFVRAFLGADEVIGTELEVTGSGRATGFTQKPGVLVGRLKKESLRSHFAGGLSPDVGIGDRDTDLDFLSFCKEGYMVRRSRKWRPLSRDKLLSPIILHDGRFVQRPMPLVALLTFLWIPIGFALCLIRVYVNIPLPESVVRYTYALMGIRLVVKGQPPAPPDDGRQRGVLLVCNHRTMLDPVVMAVALGRTVSCVTYSISRFSELISPIKLVALTRERDRDAEHIKRLLEEGDLVVCPEGTTCREPFLLRFSALFAELTDRIVPVAINTKQSMFHGTSVRGWKLLDPYFFFMNPRPTYEITFHKQLPRELTVAGGKSPIEVANYVQRLLAGTLGFECTSITRKDKYTMLSGTDGTVASANTAKVDLRKPT</sequence>
<evidence type="ECO:0000256" key="6">
    <source>
        <dbReference type="ARBA" id="ARBA00023136"/>
    </source>
</evidence>
<dbReference type="Proteomes" id="UP000236161">
    <property type="component" value="Unassembled WGS sequence"/>
</dbReference>
<evidence type="ECO:0000313" key="10">
    <source>
        <dbReference type="EMBL" id="PKA58455.1"/>
    </source>
</evidence>
<dbReference type="OrthoDB" id="1854593at2759"/>
<dbReference type="GO" id="GO:0004366">
    <property type="term" value="F:glycerol-3-phosphate O-acyltransferase activity"/>
    <property type="evidence" value="ECO:0007669"/>
    <property type="project" value="UniProtKB-EC"/>
</dbReference>
<dbReference type="GO" id="GO:0010143">
    <property type="term" value="P:cutin biosynthetic process"/>
    <property type="evidence" value="ECO:0007669"/>
    <property type="project" value="TreeGrafter"/>
</dbReference>
<evidence type="ECO:0000259" key="9">
    <source>
        <dbReference type="SMART" id="SM00563"/>
    </source>
</evidence>
<keyword evidence="3 10" id="KW-0808">Transferase</keyword>
<comment type="subcellular location">
    <subcellularLocation>
        <location evidence="1">Membrane</location>
        <topology evidence="1">Multi-pass membrane protein</topology>
    </subcellularLocation>
</comment>
<dbReference type="GO" id="GO:0090447">
    <property type="term" value="F:glycerol-3-phosphate 2-O-acyltransferase activity"/>
    <property type="evidence" value="ECO:0007669"/>
    <property type="project" value="TreeGrafter"/>
</dbReference>
<evidence type="ECO:0000256" key="2">
    <source>
        <dbReference type="ARBA" id="ARBA00007937"/>
    </source>
</evidence>
<dbReference type="CDD" id="cd06551">
    <property type="entry name" value="LPLAT"/>
    <property type="match status" value="1"/>
</dbReference>
<evidence type="ECO:0000256" key="5">
    <source>
        <dbReference type="ARBA" id="ARBA00022989"/>
    </source>
</evidence>
<dbReference type="SUPFAM" id="SSF56784">
    <property type="entry name" value="HAD-like"/>
    <property type="match status" value="1"/>
</dbReference>
<protein>
    <submittedName>
        <fullName evidence="10">Glycerol-3-phosphate 2-O-acyltransferase 6</fullName>
        <ecNumber evidence="10">2.3.1.15</ecNumber>
    </submittedName>
</protein>
<dbReference type="SMART" id="SM00563">
    <property type="entry name" value="PlsC"/>
    <property type="match status" value="1"/>
</dbReference>
<evidence type="ECO:0000313" key="11">
    <source>
        <dbReference type="Proteomes" id="UP000236161"/>
    </source>
</evidence>
<evidence type="ECO:0000256" key="1">
    <source>
        <dbReference type="ARBA" id="ARBA00004141"/>
    </source>
</evidence>
<dbReference type="Pfam" id="PF23270">
    <property type="entry name" value="HAD_RAM2_N"/>
    <property type="match status" value="1"/>
</dbReference>
<gene>
    <name evidence="10" type="primary">GPAT6</name>
    <name evidence="10" type="ORF">AXF42_Ash013961</name>
</gene>
<organism evidence="10 11">
    <name type="scientific">Apostasia shenzhenica</name>
    <dbReference type="NCBI Taxonomy" id="1088818"/>
    <lineage>
        <taxon>Eukaryota</taxon>
        <taxon>Viridiplantae</taxon>
        <taxon>Streptophyta</taxon>
        <taxon>Embryophyta</taxon>
        <taxon>Tracheophyta</taxon>
        <taxon>Spermatophyta</taxon>
        <taxon>Magnoliopsida</taxon>
        <taxon>Liliopsida</taxon>
        <taxon>Asparagales</taxon>
        <taxon>Orchidaceae</taxon>
        <taxon>Apostasioideae</taxon>
        <taxon>Apostasia</taxon>
    </lineage>
</organism>
<keyword evidence="10" id="KW-0012">Acyltransferase</keyword>
<dbReference type="PANTHER" id="PTHR15486">
    <property type="entry name" value="ANCIENT UBIQUITOUS PROTEIN"/>
    <property type="match status" value="1"/>
</dbReference>
<dbReference type="Gene3D" id="3.40.50.1000">
    <property type="entry name" value="HAD superfamily/HAD-like"/>
    <property type="match status" value="1"/>
</dbReference>
<evidence type="ECO:0000256" key="3">
    <source>
        <dbReference type="ARBA" id="ARBA00022679"/>
    </source>
</evidence>
<dbReference type="InterPro" id="IPR036412">
    <property type="entry name" value="HAD-like_sf"/>
</dbReference>
<keyword evidence="11" id="KW-1185">Reference proteome</keyword>
<feature type="domain" description="Phospholipid/glycerol acyltransferase" evidence="9">
    <location>
        <begin position="314"/>
        <end position="415"/>
    </location>
</feature>
<keyword evidence="6 8" id="KW-0472">Membrane</keyword>
<keyword evidence="5 8" id="KW-1133">Transmembrane helix</keyword>
<reference evidence="10 11" key="1">
    <citation type="journal article" date="2017" name="Nature">
        <title>The Apostasia genome and the evolution of orchids.</title>
        <authorList>
            <person name="Zhang G.Q."/>
            <person name="Liu K.W."/>
            <person name="Li Z."/>
            <person name="Lohaus R."/>
            <person name="Hsiao Y.Y."/>
            <person name="Niu S.C."/>
            <person name="Wang J.Y."/>
            <person name="Lin Y.C."/>
            <person name="Xu Q."/>
            <person name="Chen L.J."/>
            <person name="Yoshida K."/>
            <person name="Fujiwara S."/>
            <person name="Wang Z.W."/>
            <person name="Zhang Y.Q."/>
            <person name="Mitsuda N."/>
            <person name="Wang M."/>
            <person name="Liu G.H."/>
            <person name="Pecoraro L."/>
            <person name="Huang H.X."/>
            <person name="Xiao X.J."/>
            <person name="Lin M."/>
            <person name="Wu X.Y."/>
            <person name="Wu W.L."/>
            <person name="Chen Y.Y."/>
            <person name="Chang S.B."/>
            <person name="Sakamoto S."/>
            <person name="Ohme-Takagi M."/>
            <person name="Yagi M."/>
            <person name="Zeng S.J."/>
            <person name="Shen C.Y."/>
            <person name="Yeh C.M."/>
            <person name="Luo Y.B."/>
            <person name="Tsai W.C."/>
            <person name="Van de Peer Y."/>
            <person name="Liu Z.J."/>
        </authorList>
    </citation>
    <scope>NUCLEOTIDE SEQUENCE [LARGE SCALE GENOMIC DNA]</scope>
    <source>
        <strain evidence="11">cv. Shenzhen</strain>
        <tissue evidence="10">Stem</tissue>
    </source>
</reference>
<evidence type="ECO:0000256" key="4">
    <source>
        <dbReference type="ARBA" id="ARBA00022692"/>
    </source>
</evidence>
<dbReference type="InterPro" id="IPR056462">
    <property type="entry name" value="HAD_RAM2/GPAT1-8"/>
</dbReference>
<comment type="similarity">
    <text evidence="2">Belongs to the GPAT/DAPAT family.</text>
</comment>
<name>A0A2I0ASC7_9ASPA</name>
<dbReference type="STRING" id="1088818.A0A2I0ASC7"/>
<keyword evidence="4 8" id="KW-0812">Transmembrane</keyword>
<dbReference type="EC" id="2.3.1.15" evidence="10"/>
<accession>A0A2I0ASC7</accession>
<dbReference type="SUPFAM" id="SSF69593">
    <property type="entry name" value="Glycerol-3-phosphate (1)-acyltransferase"/>
    <property type="match status" value="1"/>
</dbReference>
<proteinExistence type="inferred from homology"/>